<sequence>MVKINAKEAILNRRAIRAFKSTPLSDDQLKEIVQTAQKAPSWIDSQPGRIIIATGDKLDQMRSEHHQLNDDPDVHTHSDVPFIPIRDWDEESQVNMTTRGASGPKIFGTDKWNQMKGAQSDELFGAPAVAYLTLSSNYTPWSLYDLGAMGEAIMVAAQGMGIDSIPAFEFVKYPDRLRKNLSVNDDRKFVVGIGLGYADADHPINRINASRMDLDQVLKIIK</sequence>
<dbReference type="InterPro" id="IPR029479">
    <property type="entry name" value="Nitroreductase"/>
</dbReference>
<dbReference type="Pfam" id="PF00881">
    <property type="entry name" value="Nitroreductase"/>
    <property type="match status" value="1"/>
</dbReference>
<dbReference type="Gene3D" id="3.40.109.10">
    <property type="entry name" value="NADH Oxidase"/>
    <property type="match status" value="1"/>
</dbReference>
<evidence type="ECO:0000256" key="2">
    <source>
        <dbReference type="ARBA" id="ARBA00023002"/>
    </source>
</evidence>
<accession>A0ABU8SNM7</accession>
<keyword evidence="2" id="KW-0560">Oxidoreductase</keyword>
<protein>
    <submittedName>
        <fullName evidence="4">Nitroreductase</fullName>
    </submittedName>
</protein>
<evidence type="ECO:0000313" key="4">
    <source>
        <dbReference type="EMBL" id="MEJ6401170.1"/>
    </source>
</evidence>
<dbReference type="RefSeq" id="WP_339961011.1">
    <property type="nucleotide sequence ID" value="NZ_JAWMWH010000003.1"/>
</dbReference>
<keyword evidence="5" id="KW-1185">Reference proteome</keyword>
<comment type="caution">
    <text evidence="4">The sequence shown here is derived from an EMBL/GenBank/DDBJ whole genome shotgun (WGS) entry which is preliminary data.</text>
</comment>
<feature type="domain" description="Nitroreductase" evidence="3">
    <location>
        <begin position="10"/>
        <end position="197"/>
    </location>
</feature>
<proteinExistence type="inferred from homology"/>
<dbReference type="PANTHER" id="PTHR43673">
    <property type="entry name" value="NAD(P)H NITROREDUCTASE YDGI-RELATED"/>
    <property type="match status" value="1"/>
</dbReference>
<evidence type="ECO:0000259" key="3">
    <source>
        <dbReference type="Pfam" id="PF00881"/>
    </source>
</evidence>
<dbReference type="InterPro" id="IPR000415">
    <property type="entry name" value="Nitroreductase-like"/>
</dbReference>
<dbReference type="SUPFAM" id="SSF55469">
    <property type="entry name" value="FMN-dependent nitroreductase-like"/>
    <property type="match status" value="1"/>
</dbReference>
<dbReference type="CDD" id="cd02136">
    <property type="entry name" value="PnbA_NfnB-like"/>
    <property type="match status" value="1"/>
</dbReference>
<evidence type="ECO:0000313" key="5">
    <source>
        <dbReference type="Proteomes" id="UP001370590"/>
    </source>
</evidence>
<name>A0ABU8SNM7_9LACO</name>
<dbReference type="PANTHER" id="PTHR43673:SF10">
    <property type="entry name" value="NADH DEHYDROGENASE_NAD(P)H NITROREDUCTASE XCC3605-RELATED"/>
    <property type="match status" value="1"/>
</dbReference>
<reference evidence="4 5" key="1">
    <citation type="submission" date="2023-10" db="EMBL/GenBank/DDBJ databases">
        <title>Nicoliella lavandulae sp. nov. isolated from Lavandula angustifolia flowers.</title>
        <authorList>
            <person name="Alcantara C."/>
            <person name="Zuniga M."/>
            <person name="Landete J.M."/>
            <person name="Monedero V."/>
        </authorList>
    </citation>
    <scope>NUCLEOTIDE SEQUENCE [LARGE SCALE GENOMIC DNA]</scope>
    <source>
        <strain evidence="4 5">Es01</strain>
    </source>
</reference>
<gene>
    <name evidence="4" type="ORF">R4146_08475</name>
</gene>
<dbReference type="Proteomes" id="UP001370590">
    <property type="component" value="Unassembled WGS sequence"/>
</dbReference>
<evidence type="ECO:0000256" key="1">
    <source>
        <dbReference type="ARBA" id="ARBA00007118"/>
    </source>
</evidence>
<organism evidence="4 5">
    <name type="scientific">Nicoliella lavandulae</name>
    <dbReference type="NCBI Taxonomy" id="3082954"/>
    <lineage>
        <taxon>Bacteria</taxon>
        <taxon>Bacillati</taxon>
        <taxon>Bacillota</taxon>
        <taxon>Bacilli</taxon>
        <taxon>Lactobacillales</taxon>
        <taxon>Lactobacillaceae</taxon>
        <taxon>Nicoliella</taxon>
    </lineage>
</organism>
<comment type="similarity">
    <text evidence="1">Belongs to the nitroreductase family.</text>
</comment>
<dbReference type="EMBL" id="JAWMWH010000003">
    <property type="protein sequence ID" value="MEJ6401170.1"/>
    <property type="molecule type" value="Genomic_DNA"/>
</dbReference>